<proteinExistence type="predicted"/>
<organism evidence="1">
    <name type="scientific">Ralstonia solanacearum</name>
    <name type="common">Pseudomonas solanacearum</name>
    <dbReference type="NCBI Taxonomy" id="305"/>
    <lineage>
        <taxon>Bacteria</taxon>
        <taxon>Pseudomonadati</taxon>
        <taxon>Pseudomonadota</taxon>
        <taxon>Betaproteobacteria</taxon>
        <taxon>Burkholderiales</taxon>
        <taxon>Burkholderiaceae</taxon>
        <taxon>Ralstonia</taxon>
        <taxon>Ralstonia solanacearum species complex</taxon>
    </lineage>
</organism>
<evidence type="ECO:0000313" key="1">
    <source>
        <dbReference type="EMBL" id="CUV14083.1"/>
    </source>
</evidence>
<accession>A0A0S4TWN9</accession>
<sequence length="68" mass="7673">MAWRPTNQYIEGFSRRSKLKITDKLFRTGFGYVACLRVSWIAVVEISAMRGCGFGVKFHSCCDAEACC</sequence>
<gene>
    <name evidence="1" type="ORF">RUN39_v1_680087</name>
</gene>
<dbReference type="EMBL" id="LN899819">
    <property type="protein sequence ID" value="CUV14083.1"/>
    <property type="molecule type" value="Genomic_DNA"/>
</dbReference>
<dbReference type="AlphaFoldDB" id="A0A0S4TWN9"/>
<protein>
    <submittedName>
        <fullName evidence="1">Uncharacterized protein</fullName>
    </submittedName>
</protein>
<name>A0A0S4TWN9_RALSL</name>
<reference evidence="1" key="1">
    <citation type="submission" date="2015-10" db="EMBL/GenBank/DDBJ databases">
        <authorList>
            <person name="Gilbert D.G."/>
        </authorList>
    </citation>
    <scope>NUCLEOTIDE SEQUENCE</scope>
    <source>
        <strain evidence="1">Phyl III-seqv23</strain>
    </source>
</reference>